<reference evidence="2" key="1">
    <citation type="journal article" date="2023" name="DNA Res.">
        <title>Chromosome-level genome assembly of Phrynocephalus forsythii using third-generation DNA sequencing and Hi-C analysis.</title>
        <authorList>
            <person name="Qi Y."/>
            <person name="Zhao W."/>
            <person name="Zhao Y."/>
            <person name="Niu C."/>
            <person name="Cao S."/>
            <person name="Zhang Y."/>
        </authorList>
    </citation>
    <scope>NUCLEOTIDE SEQUENCE</scope>
    <source>
        <tissue evidence="2">Muscle</tissue>
    </source>
</reference>
<dbReference type="AlphaFoldDB" id="A0A9Q1ARE6"/>
<name>A0A9Q1ARE6_9SAUR</name>
<protein>
    <submittedName>
        <fullName evidence="2">Uncharacterized protein</fullName>
    </submittedName>
</protein>
<organism evidence="2 3">
    <name type="scientific">Phrynocephalus forsythii</name>
    <dbReference type="NCBI Taxonomy" id="171643"/>
    <lineage>
        <taxon>Eukaryota</taxon>
        <taxon>Metazoa</taxon>
        <taxon>Chordata</taxon>
        <taxon>Craniata</taxon>
        <taxon>Vertebrata</taxon>
        <taxon>Euteleostomi</taxon>
        <taxon>Lepidosauria</taxon>
        <taxon>Squamata</taxon>
        <taxon>Bifurcata</taxon>
        <taxon>Unidentata</taxon>
        <taxon>Episquamata</taxon>
        <taxon>Toxicofera</taxon>
        <taxon>Iguania</taxon>
        <taxon>Acrodonta</taxon>
        <taxon>Agamidae</taxon>
        <taxon>Agaminae</taxon>
        <taxon>Phrynocephalus</taxon>
    </lineage>
</organism>
<evidence type="ECO:0000313" key="3">
    <source>
        <dbReference type="Proteomes" id="UP001142489"/>
    </source>
</evidence>
<accession>A0A9Q1ARE6</accession>
<dbReference type="Proteomes" id="UP001142489">
    <property type="component" value="Unassembled WGS sequence"/>
</dbReference>
<gene>
    <name evidence="2" type="ORF">JRQ81_010304</name>
</gene>
<evidence type="ECO:0000313" key="2">
    <source>
        <dbReference type="EMBL" id="KAJ7305938.1"/>
    </source>
</evidence>
<sequence>MNSRPPWRCSEKERGAPVAGDAAFGIGPLGRRGRAVSPRRLRASKHAQDPRKEVEARRSCSRDAGPWWPPGKQGGRVKLEECCKDRLGRRSSKDQPANSPTGEENHRRINRVSARSNMPGLWERGARTKALGSCFRVAPSDGPDKYYLNNVIKTHLD</sequence>
<dbReference type="EMBL" id="JAPFRF010000021">
    <property type="protein sequence ID" value="KAJ7305938.1"/>
    <property type="molecule type" value="Genomic_DNA"/>
</dbReference>
<proteinExistence type="predicted"/>
<comment type="caution">
    <text evidence="2">The sequence shown here is derived from an EMBL/GenBank/DDBJ whole genome shotgun (WGS) entry which is preliminary data.</text>
</comment>
<feature type="compositionally biased region" description="Basic residues" evidence="1">
    <location>
        <begin position="31"/>
        <end position="45"/>
    </location>
</feature>
<feature type="compositionally biased region" description="Basic and acidic residues" evidence="1">
    <location>
        <begin position="46"/>
        <end position="61"/>
    </location>
</feature>
<evidence type="ECO:0000256" key="1">
    <source>
        <dbReference type="SAM" id="MobiDB-lite"/>
    </source>
</evidence>
<feature type="compositionally biased region" description="Basic and acidic residues" evidence="1">
    <location>
        <begin position="77"/>
        <end position="93"/>
    </location>
</feature>
<keyword evidence="3" id="KW-1185">Reference proteome</keyword>
<feature type="region of interest" description="Disordered" evidence="1">
    <location>
        <begin position="1"/>
        <end position="121"/>
    </location>
</feature>